<evidence type="ECO:0000256" key="8">
    <source>
        <dbReference type="SAM" id="MobiDB-lite"/>
    </source>
</evidence>
<dbReference type="GO" id="GO:0006465">
    <property type="term" value="P:signal peptide processing"/>
    <property type="evidence" value="ECO:0007669"/>
    <property type="project" value="TreeGrafter"/>
</dbReference>
<dbReference type="EMBL" id="BLLF01000419">
    <property type="protein sequence ID" value="GFH11624.1"/>
    <property type="molecule type" value="Genomic_DNA"/>
</dbReference>
<protein>
    <recommendedName>
        <fullName evidence="12">Minor histocompatibility antigen H13</fullName>
    </recommendedName>
</protein>
<keyword evidence="3 9" id="KW-0812">Transmembrane</keyword>
<evidence type="ECO:0000256" key="6">
    <source>
        <dbReference type="ARBA" id="ARBA00022989"/>
    </source>
</evidence>
<feature type="region of interest" description="Disordered" evidence="8">
    <location>
        <begin position="262"/>
        <end position="282"/>
    </location>
</feature>
<keyword evidence="11" id="KW-1185">Reference proteome</keyword>
<feature type="transmembrane region" description="Helical" evidence="9">
    <location>
        <begin position="227"/>
        <end position="244"/>
    </location>
</feature>
<dbReference type="AlphaFoldDB" id="A0A699YXU9"/>
<dbReference type="Pfam" id="PF04258">
    <property type="entry name" value="Peptidase_A22B"/>
    <property type="match status" value="2"/>
</dbReference>
<evidence type="ECO:0000256" key="1">
    <source>
        <dbReference type="ARBA" id="ARBA00004477"/>
    </source>
</evidence>
<proteinExistence type="inferred from homology"/>
<sequence>MVVSLLLALQDAMRFPFIGSAVLFSLFLAFKFLPKDVVNTLFSLYIGTAAVMALTDTITPYVSPFFPLDLQKLELSLPPFKIPYVIDASKERVTFTAPQLVIVTLSALFCVWYLLTRNWLANNFLGLAFSLEGIEHLSLGSVQVGGILLVGLFFYDIFWVFCTPVMVSVAKNFDAPIKLLFPRGLSAADLAAGSSQHYFQSSFWGYVLGLGTTIVVMNVFKAAQPALLYIVPCVLGCLAVHAAVNGELGKVFSFHEEVAPKAEQAGELEPASCQAGGDKKAK</sequence>
<dbReference type="SMART" id="SM00730">
    <property type="entry name" value="PSN"/>
    <property type="match status" value="1"/>
</dbReference>
<dbReference type="PANTHER" id="PTHR12174:SF23">
    <property type="entry name" value="MINOR HISTOCOMPATIBILITY ANTIGEN H13"/>
    <property type="match status" value="1"/>
</dbReference>
<feature type="transmembrane region" description="Helical" evidence="9">
    <location>
        <begin position="42"/>
        <end position="62"/>
    </location>
</feature>
<evidence type="ECO:0000256" key="4">
    <source>
        <dbReference type="ARBA" id="ARBA00022801"/>
    </source>
</evidence>
<dbReference type="GO" id="GO:0033619">
    <property type="term" value="P:membrane protein proteolysis"/>
    <property type="evidence" value="ECO:0007669"/>
    <property type="project" value="TreeGrafter"/>
</dbReference>
<evidence type="ECO:0000256" key="9">
    <source>
        <dbReference type="SAM" id="Phobius"/>
    </source>
</evidence>
<evidence type="ECO:0008006" key="12">
    <source>
        <dbReference type="Google" id="ProtNLM"/>
    </source>
</evidence>
<feature type="transmembrane region" description="Helical" evidence="9">
    <location>
        <begin position="203"/>
        <end position="220"/>
    </location>
</feature>
<dbReference type="Proteomes" id="UP000485058">
    <property type="component" value="Unassembled WGS sequence"/>
</dbReference>
<keyword evidence="6 9" id="KW-1133">Transmembrane helix</keyword>
<evidence type="ECO:0000313" key="10">
    <source>
        <dbReference type="EMBL" id="GFH11624.1"/>
    </source>
</evidence>
<dbReference type="InterPro" id="IPR006639">
    <property type="entry name" value="Preselin/SPP"/>
</dbReference>
<dbReference type="GO" id="GO:0098554">
    <property type="term" value="C:cytoplasmic side of endoplasmic reticulum membrane"/>
    <property type="evidence" value="ECO:0007669"/>
    <property type="project" value="TreeGrafter"/>
</dbReference>
<comment type="caution">
    <text evidence="10">The sequence shown here is derived from an EMBL/GenBank/DDBJ whole genome shotgun (WGS) entry which is preliminary data.</text>
</comment>
<evidence type="ECO:0000256" key="2">
    <source>
        <dbReference type="ARBA" id="ARBA00006859"/>
    </source>
</evidence>
<keyword evidence="5" id="KW-0256">Endoplasmic reticulum</keyword>
<organism evidence="10 11">
    <name type="scientific">Haematococcus lacustris</name>
    <name type="common">Green alga</name>
    <name type="synonym">Haematococcus pluvialis</name>
    <dbReference type="NCBI Taxonomy" id="44745"/>
    <lineage>
        <taxon>Eukaryota</taxon>
        <taxon>Viridiplantae</taxon>
        <taxon>Chlorophyta</taxon>
        <taxon>core chlorophytes</taxon>
        <taxon>Chlorophyceae</taxon>
        <taxon>CS clade</taxon>
        <taxon>Chlamydomonadales</taxon>
        <taxon>Haematococcaceae</taxon>
        <taxon>Haematococcus</taxon>
    </lineage>
</organism>
<dbReference type="InterPro" id="IPR007369">
    <property type="entry name" value="Peptidase_A22B_SPP"/>
</dbReference>
<comment type="subcellular location">
    <subcellularLocation>
        <location evidence="1">Endoplasmic reticulum membrane</location>
        <topology evidence="1">Multi-pass membrane protein</topology>
    </subcellularLocation>
</comment>
<dbReference type="PANTHER" id="PTHR12174">
    <property type="entry name" value="SIGNAL PEPTIDE PEPTIDASE"/>
    <property type="match status" value="1"/>
</dbReference>
<accession>A0A699YXU9</accession>
<gene>
    <name evidence="10" type="ORF">HaLaN_07154</name>
</gene>
<evidence type="ECO:0000256" key="5">
    <source>
        <dbReference type="ARBA" id="ARBA00022824"/>
    </source>
</evidence>
<reference evidence="10 11" key="1">
    <citation type="submission" date="2020-02" db="EMBL/GenBank/DDBJ databases">
        <title>Draft genome sequence of Haematococcus lacustris strain NIES-144.</title>
        <authorList>
            <person name="Morimoto D."/>
            <person name="Nakagawa S."/>
            <person name="Yoshida T."/>
            <person name="Sawayama S."/>
        </authorList>
    </citation>
    <scope>NUCLEOTIDE SEQUENCE [LARGE SCALE GENOMIC DNA]</scope>
    <source>
        <strain evidence="10 11">NIES-144</strain>
    </source>
</reference>
<evidence type="ECO:0000313" key="11">
    <source>
        <dbReference type="Proteomes" id="UP000485058"/>
    </source>
</evidence>
<evidence type="ECO:0000256" key="7">
    <source>
        <dbReference type="ARBA" id="ARBA00023136"/>
    </source>
</evidence>
<feature type="transmembrane region" description="Helical" evidence="9">
    <location>
        <begin position="137"/>
        <end position="161"/>
    </location>
</feature>
<evidence type="ECO:0000256" key="3">
    <source>
        <dbReference type="ARBA" id="ARBA00022692"/>
    </source>
</evidence>
<feature type="transmembrane region" description="Helical" evidence="9">
    <location>
        <begin position="12"/>
        <end position="30"/>
    </location>
</feature>
<dbReference type="GO" id="GO:0042500">
    <property type="term" value="F:aspartic endopeptidase activity, intramembrane cleaving"/>
    <property type="evidence" value="ECO:0007669"/>
    <property type="project" value="InterPro"/>
</dbReference>
<comment type="similarity">
    <text evidence="2">Belongs to the peptidase A22B family.</text>
</comment>
<keyword evidence="7 9" id="KW-0472">Membrane</keyword>
<feature type="transmembrane region" description="Helical" evidence="9">
    <location>
        <begin position="97"/>
        <end position="116"/>
    </location>
</feature>
<keyword evidence="4" id="KW-0378">Hydrolase</keyword>
<dbReference type="GO" id="GO:0098553">
    <property type="term" value="C:lumenal side of endoplasmic reticulum membrane"/>
    <property type="evidence" value="ECO:0007669"/>
    <property type="project" value="TreeGrafter"/>
</dbReference>
<name>A0A699YXU9_HAELA</name>